<keyword evidence="4" id="KW-0521">NADP</keyword>
<evidence type="ECO:0000256" key="6">
    <source>
        <dbReference type="ARBA" id="ARBA00023268"/>
    </source>
</evidence>
<dbReference type="InterPro" id="IPR016036">
    <property type="entry name" value="Malonyl_transacylase_ACP-bd"/>
</dbReference>
<dbReference type="Pfam" id="PF08659">
    <property type="entry name" value="KR"/>
    <property type="match status" value="1"/>
</dbReference>
<dbReference type="Pfam" id="PF00202">
    <property type="entry name" value="Aminotran_3"/>
    <property type="match status" value="1"/>
</dbReference>
<accession>A0ABQ1QLV0</accession>
<dbReference type="Gene3D" id="3.90.1150.10">
    <property type="entry name" value="Aspartate Aminotransferase, domain 1"/>
    <property type="match status" value="1"/>
</dbReference>
<dbReference type="Gene3D" id="3.40.366.10">
    <property type="entry name" value="Malonyl-Coenzyme A Acyl Carrier Protein, domain 2"/>
    <property type="match status" value="1"/>
</dbReference>
<dbReference type="InterPro" id="IPR011032">
    <property type="entry name" value="GroES-like_sf"/>
</dbReference>
<evidence type="ECO:0000313" key="13">
    <source>
        <dbReference type="EMBL" id="GGD34146.1"/>
    </source>
</evidence>
<dbReference type="InterPro" id="IPR009081">
    <property type="entry name" value="PP-bd_ACP"/>
</dbReference>
<evidence type="ECO:0000256" key="8">
    <source>
        <dbReference type="PROSITE-ProRule" id="PRU01363"/>
    </source>
</evidence>
<dbReference type="InterPro" id="IPR020807">
    <property type="entry name" value="PKS_DH"/>
</dbReference>
<dbReference type="SMART" id="SM00827">
    <property type="entry name" value="PKS_AT"/>
    <property type="match status" value="1"/>
</dbReference>
<reference evidence="14" key="1">
    <citation type="journal article" date="2019" name="Int. J. Syst. Evol. Microbiol.">
        <title>The Global Catalogue of Microorganisms (GCM) 10K type strain sequencing project: providing services to taxonomists for standard genome sequencing and annotation.</title>
        <authorList>
            <consortium name="The Broad Institute Genomics Platform"/>
            <consortium name="The Broad Institute Genome Sequencing Center for Infectious Disease"/>
            <person name="Wu L."/>
            <person name="Ma J."/>
        </authorList>
    </citation>
    <scope>NUCLEOTIDE SEQUENCE [LARGE SCALE GENOMIC DNA]</scope>
    <source>
        <strain evidence="14">CGMCC 1.12922</strain>
    </source>
</reference>
<feature type="domain" description="PKS/mFAS DH" evidence="12">
    <location>
        <begin position="869"/>
        <end position="1157"/>
    </location>
</feature>
<dbReference type="SUPFAM" id="SSF51735">
    <property type="entry name" value="NAD(P)-binding Rossmann-fold domains"/>
    <property type="match status" value="3"/>
</dbReference>
<dbReference type="SMART" id="SM00823">
    <property type="entry name" value="PKS_PP"/>
    <property type="match status" value="1"/>
</dbReference>
<protein>
    <recommendedName>
        <fullName evidence="15">Polyketide synthase</fullName>
    </recommendedName>
</protein>
<dbReference type="InterPro" id="IPR013149">
    <property type="entry name" value="ADH-like_C"/>
</dbReference>
<evidence type="ECO:0000256" key="2">
    <source>
        <dbReference type="ARBA" id="ARBA00022553"/>
    </source>
</evidence>
<dbReference type="Pfam" id="PF14765">
    <property type="entry name" value="PS-DH"/>
    <property type="match status" value="1"/>
</dbReference>
<dbReference type="SUPFAM" id="SSF53383">
    <property type="entry name" value="PLP-dependent transferases"/>
    <property type="match status" value="1"/>
</dbReference>
<dbReference type="Pfam" id="PF00550">
    <property type="entry name" value="PP-binding"/>
    <property type="match status" value="1"/>
</dbReference>
<sequence length="2935" mass="306903">MPGADSPDAAWDLMLSGGQAITAAPDERWKTRQRIAEQKNARVQSLPKLGGYLDRIDAFDAAFFGISAREARLIDPQQRLLLQTSWQAIEAGGFDPNDFKGTNTGVFVGVSTFDYLQRQLLDTEMLEVDAYSGLGAAHSIAANRISHFFDFNGPSLAVDTACSSASVALHLARQSLLDGECDHALVGGVNVIVSPLSTISFSKARMLAPDGRCKSFDAKADGYVRSEGCVVVLLSREDVLRDRGQAARAWITGSAVNQDGRTLSITTPNGAMQSAVVEAALENAGLATAEIDFLEAHGTGTKVGDRIELDALQAVFSGPPRPKGPVLIGAAKPHFGHLEAASGLLGVMKVVKSLEARAVPGLAFLDQPIEIGADAGIRLPRETTLLEAKPGPLRAGVSCFGFGGTNAHIVVEEARPAPHQAARQAPGPKVLPISSHSAETFAQTVADYRDLVDQTPALDLDGLCASAARRRAGHALRQAVVFDGRDDLLARLDAMVARKSPEPAGTQRKLAFCFSGQGGQFPGMCADLFAAVPTFREVLETCDAASRDRGGPAILEAILATDAEAAARLEDTAVAQPALFATGLALARAWEAMGVRPDVLVGHSLGEITAASFAGVMDLDTAMTLVLARARMMAAAPGRGGMLALTGPGAAVAQFVGEIAAPYPEVSVSGRNAPGSVTLSGPVADIARIEALAAAAPDLKAARLAVSAAFHSAQMEPVLEPFRAEIANLTFNAPRIPIVSTVSAAVVDADAPMDAAYWTRQIREPVDFEGAIRALQADDPGCVVEIGPRPILSAWLHGLNDETRPYAVVPALKANRDTRTGFLTGLAAAYARGAAVDWSRLLPAAALGRPVDLPPYRFGTARYWFEFGTGTVPAPAEPDAPGGGSDAVLRFDFDRAGVRDLLEQHVVRGRPVVPGALYVDLMLRAARSLAGRAQVELEDSALPDMVPLADTDGARLLVSALKLQERVWDLVVTFEKTGDRAPRIVAHARATAPTNGEQSAGSQQPAPLAGAVARRADDFYTALADSGLQYGAAFRLVDRLAAVPGRAEAWVGAPEVAALGGAALNPCQLDGGFQVVAAALQSVDGGDTAGAWVPTGFGRLVLHRPLPTEARVQASLVDGPLFPDRKSFDLSFFDGEGRLCLSLRDFQIQRIGSAPGLPSATGPLFALAETALPMAPGAADAWHEGWDIHALTPGDLADRLAALLDDSGRNANGAGASPAAALVVLDFAGGDCAEPLVLAETALALLKSLEADGGLARVVALFRPAERGDAGSEIAAEAVQAAVRVLTNESPRLRATNLVVAPGAEAADIAAAVKAAVARPDESDLIWRDGALKTLRLDPVAPPERPWSPAPASTGERTLDPGMKPGISNLAVVPMACPAMGDDDVLIAPQAAGLNFRDVLKALKQYPNRPGQSLWMGDECAGVVRALGQNVTGLSIGDRVMAVAPRAFSTMVVAPRAAVVPIPAGIEPEAAATIPIAFTTAWYGLVDLAGLSRGETVLIHAAAGGVGLAAVQIAQHLGARIIATAGSEEKRAYLAGLGIETIGNSRDLGFVDTVMHATDGQGVDVVLNSLAGPALEASLGLLRPFGRFVDIGKRDIVENRGLRMRPFHRSVSFHTLDMELLFGLAPEKAGRVLAEVAGAVSAGQLSALPRKVFALDAAAEAFQYMAGARNIGKVVLTIPGIARDKAGHPPVAAPPVASALITGAFGDIGLALARQLADAGVNGLVMVGRSGPGPAAADVLAALEARGVRLLSCAADVGDEEAMAGVFARADAAGLDIVHLFHGAGVLADGVIADLDAGALARAWRPKVEGARVLDRLTRSRNIQSFVCLSSVATVLGSPGQAAYAMANAGVDALCRARAGENLPAVSINLGPWQGGMAKASPGTADRFERLGLRSFTPTDGLATLFKAIGGDTPNLVAARFAPRVADQPPPPVAGLPVCRDLYPSRSAPGSQARGPTSAILSNLVAADPGHRPSVLETYLANKLGAVLGLGMEEIDRNRSLVDTGFDSLAGLEFGMMVEEETGVALPMDAIDAETSLSGLARLLLPQINLDQPADSPQDDAPRAGLPTPDPAPGPALANASPTAAQAGYPPDELADLPEPSAADYARFVRPDFTRLLPLLDLDMDYIHARGDVLTAVDESGQAREVLDFVGGYGSCLLGHNHPKVRHAAISALATERPIHAQGAVRGLSGTLARRLNETLAGETGDEYAVAFANSGSEAIEGALKHAVLEYIEKAKCAGLDVSDPQSVAGNEPVFLAIEGSYHGKTLAALSIGRLAYWRKAPFGLSVQTIPRNDPVAARKIVDGLMRTRSGKPFSLAAGLFVEPVQGEGGIQPLDPGFLKTLRALADEHGFPLVLDEIQSGFYRCGPFAAATGSDVVGDYYTFGKSLGGGIAKISALMIRRRRYQPGFGILNSSTFAEDDFSARAALAALDVAQSEDLASRVPQVGARLRARLDRLARDYPDVVREVRGVGLMQGLEINGDRAFPSGVLRSAAAQRLLGPLVCSFLLARFNIRVATPLSSPDTLRLQPSAFVSDHQLDAFVEALEAALVALRDCDGAYLVSHLLDKASWLAESVDCRDNPLPAPLAPAREDTRKVGFLIHVADDERLLRWDPSWARLTEADRQDLNARFAPLSRPEPVQIARIVTASGLAVEVHFKSVFASTRTIEAAMRSGESQWIVDQVQGAVDAFADDGCLAVGLGGFLSIATHNGRRVDDSRIGVTTGNALTVAASVVGLQRAIGRHLGNRPAKIGVVGANGNIGQTVARRIAPEFSELTLFGRAGSRNRLENLAATLHRDAARHGASTRVSVSDSLDPLRDCNVIVTATNSPEPIIFPHHLGPGPKVILDVSVPSDIAPAVARDRDDVQIIHGSRVTLPPDNTMLFEQFGLADQTVFACMAETALLGLDGRGTSFSRGDVTLEQVASIASLAEIHGFGLN</sequence>
<feature type="active site" description="Proton acceptor; for dehydratase activity" evidence="8">
    <location>
        <position position="905"/>
    </location>
</feature>
<keyword evidence="1" id="KW-0596">Phosphopantetheine</keyword>
<dbReference type="InterPro" id="IPR036291">
    <property type="entry name" value="NAD(P)-bd_dom_sf"/>
</dbReference>
<evidence type="ECO:0000256" key="3">
    <source>
        <dbReference type="ARBA" id="ARBA00022679"/>
    </source>
</evidence>
<dbReference type="SUPFAM" id="SSF53901">
    <property type="entry name" value="Thiolase-like"/>
    <property type="match status" value="1"/>
</dbReference>
<evidence type="ECO:0000313" key="14">
    <source>
        <dbReference type="Proteomes" id="UP000617355"/>
    </source>
</evidence>
<dbReference type="PROSITE" id="PS52004">
    <property type="entry name" value="KS3_2"/>
    <property type="match status" value="1"/>
</dbReference>
<dbReference type="PROSITE" id="PS52019">
    <property type="entry name" value="PKS_MFAS_DH"/>
    <property type="match status" value="1"/>
</dbReference>
<dbReference type="InterPro" id="IPR057326">
    <property type="entry name" value="KR_dom"/>
</dbReference>
<dbReference type="CDD" id="cd05195">
    <property type="entry name" value="enoyl_red"/>
    <property type="match status" value="1"/>
</dbReference>
<dbReference type="Gene3D" id="3.30.70.3290">
    <property type="match status" value="1"/>
</dbReference>
<dbReference type="InterPro" id="IPR013968">
    <property type="entry name" value="PKS_KR"/>
</dbReference>
<dbReference type="SMART" id="SM00825">
    <property type="entry name" value="PKS_KS"/>
    <property type="match status" value="1"/>
</dbReference>
<dbReference type="CDD" id="cd00833">
    <property type="entry name" value="PKS"/>
    <property type="match status" value="1"/>
</dbReference>
<dbReference type="PANTHER" id="PTHR43775:SF37">
    <property type="entry name" value="SI:DKEY-61P9.11"/>
    <property type="match status" value="1"/>
</dbReference>
<dbReference type="SUPFAM" id="SSF55048">
    <property type="entry name" value="Probable ACP-binding domain of malonyl-CoA ACP transacylase"/>
    <property type="match status" value="1"/>
</dbReference>
<keyword evidence="3" id="KW-0808">Transferase</keyword>
<keyword evidence="6" id="KW-0511">Multifunctional enzyme</keyword>
<dbReference type="InterPro" id="IPR016039">
    <property type="entry name" value="Thiolase-like"/>
</dbReference>
<dbReference type="InterPro" id="IPR032821">
    <property type="entry name" value="PKS_assoc"/>
</dbReference>
<dbReference type="Pfam" id="PF01488">
    <property type="entry name" value="Shikimate_DH"/>
    <property type="match status" value="1"/>
</dbReference>
<dbReference type="InterPro" id="IPR005814">
    <property type="entry name" value="Aminotrans_3"/>
</dbReference>
<dbReference type="InterPro" id="IPR016035">
    <property type="entry name" value="Acyl_Trfase/lysoPLipase"/>
</dbReference>
<dbReference type="Pfam" id="PF00109">
    <property type="entry name" value="ketoacyl-synt"/>
    <property type="match status" value="1"/>
</dbReference>
<feature type="region of interest" description="C-terminal hotdog fold" evidence="8">
    <location>
        <begin position="1011"/>
        <end position="1157"/>
    </location>
</feature>
<proteinExistence type="predicted"/>
<dbReference type="InterPro" id="IPR050091">
    <property type="entry name" value="PKS_NRPS_Biosynth_Enz"/>
</dbReference>
<feature type="region of interest" description="N-terminal hotdog fold" evidence="8">
    <location>
        <begin position="869"/>
        <end position="999"/>
    </location>
</feature>
<evidence type="ECO:0000259" key="11">
    <source>
        <dbReference type="PROSITE" id="PS52004"/>
    </source>
</evidence>
<dbReference type="Gene3D" id="1.10.1200.10">
    <property type="entry name" value="ACP-like"/>
    <property type="match status" value="1"/>
</dbReference>
<dbReference type="PANTHER" id="PTHR43775">
    <property type="entry name" value="FATTY ACID SYNTHASE"/>
    <property type="match status" value="1"/>
</dbReference>
<dbReference type="SUPFAM" id="SSF52151">
    <property type="entry name" value="FabD/lysophospholipase-like"/>
    <property type="match status" value="1"/>
</dbReference>
<dbReference type="InterPro" id="IPR013154">
    <property type="entry name" value="ADH-like_N"/>
</dbReference>
<dbReference type="InterPro" id="IPR001227">
    <property type="entry name" value="Ac_transferase_dom_sf"/>
</dbReference>
<keyword evidence="7" id="KW-0012">Acyltransferase</keyword>
<gene>
    <name evidence="13" type="ORF">GCM10011358_17750</name>
</gene>
<dbReference type="Pfam" id="PF21089">
    <property type="entry name" value="PKS_DH_N"/>
    <property type="match status" value="1"/>
</dbReference>
<dbReference type="SUPFAM" id="SSF47336">
    <property type="entry name" value="ACP-like"/>
    <property type="match status" value="1"/>
</dbReference>
<feature type="active site" description="Proton donor; for dehydratase activity" evidence="8">
    <location>
        <position position="1070"/>
    </location>
</feature>
<evidence type="ECO:0000256" key="1">
    <source>
        <dbReference type="ARBA" id="ARBA00022450"/>
    </source>
</evidence>
<feature type="compositionally biased region" description="Pro residues" evidence="9">
    <location>
        <begin position="1340"/>
        <end position="1349"/>
    </location>
</feature>
<dbReference type="InterPro" id="IPR042104">
    <property type="entry name" value="PKS_dehydratase_sf"/>
</dbReference>
<feature type="region of interest" description="Disordered" evidence="9">
    <location>
        <begin position="2050"/>
        <end position="2097"/>
    </location>
</feature>
<dbReference type="InterPro" id="IPR049551">
    <property type="entry name" value="PKS_DH_C"/>
</dbReference>
<dbReference type="InterPro" id="IPR020806">
    <property type="entry name" value="PKS_PP-bd"/>
</dbReference>
<dbReference type="Gene3D" id="3.40.50.720">
    <property type="entry name" value="NAD(P)-binding Rossmann-like Domain"/>
    <property type="match status" value="4"/>
</dbReference>
<dbReference type="InterPro" id="IPR049900">
    <property type="entry name" value="PKS_mFAS_DH"/>
</dbReference>
<evidence type="ECO:0008006" key="15">
    <source>
        <dbReference type="Google" id="ProtNLM"/>
    </source>
</evidence>
<dbReference type="SMART" id="SM00822">
    <property type="entry name" value="PKS_KR"/>
    <property type="match status" value="1"/>
</dbReference>
<dbReference type="SMART" id="SM00826">
    <property type="entry name" value="PKS_DH"/>
    <property type="match status" value="1"/>
</dbReference>
<dbReference type="EMBL" id="BMGI01000002">
    <property type="protein sequence ID" value="GGD34146.1"/>
    <property type="molecule type" value="Genomic_DNA"/>
</dbReference>
<dbReference type="Gene3D" id="3.40.640.10">
    <property type="entry name" value="Type I PLP-dependent aspartate aminotransferase-like (Major domain)"/>
    <property type="match status" value="1"/>
</dbReference>
<evidence type="ECO:0000256" key="5">
    <source>
        <dbReference type="ARBA" id="ARBA00022898"/>
    </source>
</evidence>
<dbReference type="InterPro" id="IPR049552">
    <property type="entry name" value="PKS_DH_N"/>
</dbReference>
<dbReference type="InterPro" id="IPR018201">
    <property type="entry name" value="Ketoacyl_synth_AS"/>
</dbReference>
<dbReference type="Pfam" id="PF00107">
    <property type="entry name" value="ADH_zinc_N"/>
    <property type="match status" value="1"/>
</dbReference>
<dbReference type="InterPro" id="IPR014030">
    <property type="entry name" value="Ketoacyl_synth_N"/>
</dbReference>
<dbReference type="InterPro" id="IPR014043">
    <property type="entry name" value="Acyl_transferase_dom"/>
</dbReference>
<feature type="domain" description="Ketosynthase family 3 (KS3)" evidence="11">
    <location>
        <begin position="1"/>
        <end position="413"/>
    </location>
</feature>
<dbReference type="InterPro" id="IPR020841">
    <property type="entry name" value="PKS_Beta-ketoAc_synthase_dom"/>
</dbReference>
<dbReference type="Pfam" id="PF00698">
    <property type="entry name" value="Acyl_transf_1"/>
    <property type="match status" value="1"/>
</dbReference>
<evidence type="ECO:0000256" key="4">
    <source>
        <dbReference type="ARBA" id="ARBA00022857"/>
    </source>
</evidence>
<dbReference type="Gene3D" id="3.90.180.10">
    <property type="entry name" value="Medium-chain alcohol dehydrogenases, catalytic domain"/>
    <property type="match status" value="1"/>
</dbReference>
<dbReference type="InterPro" id="IPR014031">
    <property type="entry name" value="Ketoacyl_synth_C"/>
</dbReference>
<evidence type="ECO:0000256" key="9">
    <source>
        <dbReference type="SAM" id="MobiDB-lite"/>
    </source>
</evidence>
<dbReference type="Gene3D" id="3.10.129.110">
    <property type="entry name" value="Polyketide synthase dehydratase"/>
    <property type="match status" value="1"/>
</dbReference>
<keyword evidence="5" id="KW-0663">Pyridoxal phosphate</keyword>
<dbReference type="InterPro" id="IPR015422">
    <property type="entry name" value="PyrdxlP-dep_Trfase_small"/>
</dbReference>
<dbReference type="Gene3D" id="3.40.47.10">
    <property type="match status" value="1"/>
</dbReference>
<dbReference type="InterPro" id="IPR036736">
    <property type="entry name" value="ACP-like_sf"/>
</dbReference>
<dbReference type="Proteomes" id="UP000617355">
    <property type="component" value="Unassembled WGS sequence"/>
</dbReference>
<evidence type="ECO:0000259" key="12">
    <source>
        <dbReference type="PROSITE" id="PS52019"/>
    </source>
</evidence>
<organism evidence="13 14">
    <name type="scientific">Sinisalibacter lacisalsi</name>
    <dbReference type="NCBI Taxonomy" id="1526570"/>
    <lineage>
        <taxon>Bacteria</taxon>
        <taxon>Pseudomonadati</taxon>
        <taxon>Pseudomonadota</taxon>
        <taxon>Alphaproteobacteria</taxon>
        <taxon>Rhodobacterales</taxon>
        <taxon>Roseobacteraceae</taxon>
        <taxon>Sinisalibacter</taxon>
    </lineage>
</organism>
<feature type="domain" description="Carrier" evidence="10">
    <location>
        <begin position="1974"/>
        <end position="2048"/>
    </location>
</feature>
<comment type="caution">
    <text evidence="13">The sequence shown here is derived from an EMBL/GenBank/DDBJ whole genome shotgun (WGS) entry which is preliminary data.</text>
</comment>
<evidence type="ECO:0000256" key="7">
    <source>
        <dbReference type="ARBA" id="ARBA00023315"/>
    </source>
</evidence>
<feature type="region of interest" description="Disordered" evidence="9">
    <location>
        <begin position="1338"/>
        <end position="1360"/>
    </location>
</feature>
<dbReference type="Pfam" id="PF02801">
    <property type="entry name" value="Ketoacyl-synt_C"/>
    <property type="match status" value="1"/>
</dbReference>
<evidence type="ECO:0000259" key="10">
    <source>
        <dbReference type="PROSITE" id="PS50075"/>
    </source>
</evidence>
<dbReference type="SMART" id="SM00829">
    <property type="entry name" value="PKS_ER"/>
    <property type="match status" value="1"/>
</dbReference>
<dbReference type="InterPro" id="IPR006151">
    <property type="entry name" value="Shikm_DH/Glu-tRNA_Rdtase"/>
</dbReference>
<dbReference type="SUPFAM" id="SSF50129">
    <property type="entry name" value="GroES-like"/>
    <property type="match status" value="1"/>
</dbReference>
<dbReference type="Pfam" id="PF08240">
    <property type="entry name" value="ADH_N"/>
    <property type="match status" value="1"/>
</dbReference>
<keyword evidence="14" id="KW-1185">Reference proteome</keyword>
<dbReference type="InterPro" id="IPR020843">
    <property type="entry name" value="ER"/>
</dbReference>
<dbReference type="PROSITE" id="PS50075">
    <property type="entry name" value="CARRIER"/>
    <property type="match status" value="1"/>
</dbReference>
<name>A0ABQ1QLV0_9RHOB</name>
<dbReference type="InterPro" id="IPR015424">
    <property type="entry name" value="PyrdxlP-dep_Trfase"/>
</dbReference>
<dbReference type="Pfam" id="PF16197">
    <property type="entry name" value="KAsynt_C_assoc"/>
    <property type="match status" value="1"/>
</dbReference>
<dbReference type="InterPro" id="IPR015421">
    <property type="entry name" value="PyrdxlP-dep_Trfase_major"/>
</dbReference>
<keyword evidence="2" id="KW-0597">Phosphoprotein</keyword>
<dbReference type="PROSITE" id="PS00606">
    <property type="entry name" value="KS3_1"/>
    <property type="match status" value="1"/>
</dbReference>